<accession>A0ABN5PIS5</accession>
<dbReference type="Gene3D" id="3.40.190.10">
    <property type="entry name" value="Periplasmic binding protein-like II"/>
    <property type="match status" value="3"/>
</dbReference>
<organism evidence="3 4">
    <name type="scientific">Vibrio alfacsensis</name>
    <dbReference type="NCBI Taxonomy" id="1074311"/>
    <lineage>
        <taxon>Bacteria</taxon>
        <taxon>Pseudomonadati</taxon>
        <taxon>Pseudomonadota</taxon>
        <taxon>Gammaproteobacteria</taxon>
        <taxon>Vibrionales</taxon>
        <taxon>Vibrionaceae</taxon>
        <taxon>Vibrio</taxon>
    </lineage>
</organism>
<dbReference type="PANTHER" id="PTHR35936">
    <property type="entry name" value="MEMBRANE-BOUND LYTIC MUREIN TRANSGLYCOSYLASE F"/>
    <property type="match status" value="1"/>
</dbReference>
<dbReference type="PANTHER" id="PTHR35936:SF35">
    <property type="entry name" value="L-CYSTINE-BINDING PROTEIN TCYJ"/>
    <property type="match status" value="1"/>
</dbReference>
<sequence length="365" mass="41725">MKRMLLLLLSSVLLASQTFATSISPQNEDTKQLVIGRQYDAHKYLWKPASIGENHSNYADVVERFAASIDATVSYRFFRERDDLLKALYLGEVDLAVGYTKTLDGAKYFNYSQPIFDLRSVVWFYRSKLKSKPINTLRWGCVRSSIYCDLLSELQVPDLTVYKTERSLMQALSQEYIDAIYTDVVSAEQYLSERTFGEWVGYINYFSPLPDFEASIAIAKSNTQLLEQVNQYLTEVRPSLDKNQHTLIDPLGKEALLKALHLEYGRGVIRYTIDENMRPFSYEDANTNKQVGQIHDLMALMSRKSGIQFEYVSPNGRTPVDMLDANVVDLIPAAIDVEREGFIFTRAFGEINWVKVESKTNLVMG</sequence>
<evidence type="ECO:0000256" key="2">
    <source>
        <dbReference type="SAM" id="SignalP"/>
    </source>
</evidence>
<evidence type="ECO:0008006" key="5">
    <source>
        <dbReference type="Google" id="ProtNLM"/>
    </source>
</evidence>
<protein>
    <recommendedName>
        <fullName evidence="5">Solute-binding protein family 3/N-terminal domain-containing protein</fullName>
    </recommendedName>
</protein>
<proteinExistence type="inferred from homology"/>
<evidence type="ECO:0000313" key="4">
    <source>
        <dbReference type="Proteomes" id="UP000262832"/>
    </source>
</evidence>
<name>A0ABN5PIS5_9VIBR</name>
<gene>
    <name evidence="3" type="ORF">D1115_07920</name>
</gene>
<keyword evidence="4" id="KW-1185">Reference proteome</keyword>
<dbReference type="SUPFAM" id="SSF53850">
    <property type="entry name" value="Periplasmic binding protein-like II"/>
    <property type="match status" value="2"/>
</dbReference>
<dbReference type="RefSeq" id="WP_128810976.1">
    <property type="nucleotide sequence ID" value="NZ_CP032093.1"/>
</dbReference>
<dbReference type="Proteomes" id="UP000262832">
    <property type="component" value="Chromosome I"/>
</dbReference>
<feature type="chain" id="PRO_5045665377" description="Solute-binding protein family 3/N-terminal domain-containing protein" evidence="2">
    <location>
        <begin position="21"/>
        <end position="365"/>
    </location>
</feature>
<evidence type="ECO:0000256" key="1">
    <source>
        <dbReference type="ARBA" id="ARBA00010333"/>
    </source>
</evidence>
<dbReference type="EMBL" id="CP032093">
    <property type="protein sequence ID" value="AXY01150.1"/>
    <property type="molecule type" value="Genomic_DNA"/>
</dbReference>
<evidence type="ECO:0000313" key="3">
    <source>
        <dbReference type="EMBL" id="AXY01150.1"/>
    </source>
</evidence>
<comment type="similarity">
    <text evidence="1">Belongs to the bacterial solute-binding protein 3 family.</text>
</comment>
<keyword evidence="2" id="KW-0732">Signal</keyword>
<reference evidence="3 4" key="1">
    <citation type="submission" date="2018-08" db="EMBL/GenBank/DDBJ databases">
        <title>Genomic taxonomy of the Vibrionaceae family.</title>
        <authorList>
            <person name="Gomez-Gil B."/>
            <person name="Tanaka M."/>
            <person name="Sawabe T."/>
            <person name="Enciso-Ibarra K."/>
        </authorList>
    </citation>
    <scope>NUCLEOTIDE SEQUENCE [LARGE SCALE GENOMIC DNA]</scope>
    <source>
        <strain evidence="3 4">CAIM 1831</strain>
    </source>
</reference>
<feature type="signal peptide" evidence="2">
    <location>
        <begin position="1"/>
        <end position="20"/>
    </location>
</feature>